<dbReference type="AlphaFoldDB" id="A0A0A8XY40"/>
<accession>A0A0A8XY40</accession>
<organism evidence="1">
    <name type="scientific">Arundo donax</name>
    <name type="common">Giant reed</name>
    <name type="synonym">Donax arundinaceus</name>
    <dbReference type="NCBI Taxonomy" id="35708"/>
    <lineage>
        <taxon>Eukaryota</taxon>
        <taxon>Viridiplantae</taxon>
        <taxon>Streptophyta</taxon>
        <taxon>Embryophyta</taxon>
        <taxon>Tracheophyta</taxon>
        <taxon>Spermatophyta</taxon>
        <taxon>Magnoliopsida</taxon>
        <taxon>Liliopsida</taxon>
        <taxon>Poales</taxon>
        <taxon>Poaceae</taxon>
        <taxon>PACMAD clade</taxon>
        <taxon>Arundinoideae</taxon>
        <taxon>Arundineae</taxon>
        <taxon>Arundo</taxon>
    </lineage>
</organism>
<name>A0A0A8XY40_ARUDO</name>
<protein>
    <submittedName>
        <fullName evidence="1">Uncharacterized protein</fullName>
    </submittedName>
</protein>
<reference evidence="1" key="1">
    <citation type="submission" date="2014-09" db="EMBL/GenBank/DDBJ databases">
        <authorList>
            <person name="Magalhaes I.L.F."/>
            <person name="Oliveira U."/>
            <person name="Santos F.R."/>
            <person name="Vidigal T.H.D.A."/>
            <person name="Brescovit A.D."/>
            <person name="Santos A.J."/>
        </authorList>
    </citation>
    <scope>NUCLEOTIDE SEQUENCE</scope>
    <source>
        <tissue evidence="1">Shoot tissue taken approximately 20 cm above the soil surface</tissue>
    </source>
</reference>
<evidence type="ECO:0000313" key="1">
    <source>
        <dbReference type="EMBL" id="JAD17668.1"/>
    </source>
</evidence>
<sequence length="26" mass="3174">MRDKKGDEARENERDIRIDAKKEKNK</sequence>
<dbReference type="EMBL" id="GBRH01280227">
    <property type="protein sequence ID" value="JAD17668.1"/>
    <property type="molecule type" value="Transcribed_RNA"/>
</dbReference>
<proteinExistence type="predicted"/>
<reference evidence="1" key="2">
    <citation type="journal article" date="2015" name="Data Brief">
        <title>Shoot transcriptome of the giant reed, Arundo donax.</title>
        <authorList>
            <person name="Barrero R.A."/>
            <person name="Guerrero F.D."/>
            <person name="Moolhuijzen P."/>
            <person name="Goolsby J.A."/>
            <person name="Tidwell J."/>
            <person name="Bellgard S.E."/>
            <person name="Bellgard M.I."/>
        </authorList>
    </citation>
    <scope>NUCLEOTIDE SEQUENCE</scope>
    <source>
        <tissue evidence="1">Shoot tissue taken approximately 20 cm above the soil surface</tissue>
    </source>
</reference>